<dbReference type="EMBL" id="POUA01000436">
    <property type="protein sequence ID" value="PZG26358.1"/>
    <property type="molecule type" value="Genomic_DNA"/>
</dbReference>
<reference evidence="1 2" key="1">
    <citation type="submission" date="2018-01" db="EMBL/GenBank/DDBJ databases">
        <title>Draft genome sequence of Sphaerisporangium sp. 7K107.</title>
        <authorList>
            <person name="Sahin N."/>
            <person name="Saygin H."/>
            <person name="Ay H."/>
        </authorList>
    </citation>
    <scope>NUCLEOTIDE SEQUENCE [LARGE SCALE GENOMIC DNA]</scope>
    <source>
        <strain evidence="1 2">7K107</strain>
    </source>
</reference>
<evidence type="ECO:0000313" key="1">
    <source>
        <dbReference type="EMBL" id="PZG26358.1"/>
    </source>
</evidence>
<dbReference type="Pfam" id="PF13424">
    <property type="entry name" value="TPR_12"/>
    <property type="match status" value="1"/>
</dbReference>
<dbReference type="AlphaFoldDB" id="A0A2W2FP18"/>
<dbReference type="RefSeq" id="WP_146607810.1">
    <property type="nucleotide sequence ID" value="NZ_POUA01000436.1"/>
</dbReference>
<sequence length="218" mass="23966">GEGYALGNLGMAQQHLGWHGEADGNLVRSLAIARELADRPVCEEADIWYERQGRHSRVLGPDHRTLNLARQVAAMARRFGDRLSEANALGDLGIMFRVLGDLWQAHDHLHQALAITRELGNQPGEADLLNELGETVRAMGDPTRALGHHQVAVLLADELCDDYRRACALDGVAFCHQARGEGEEARAAWSRALRLHEVLGTPEASTIRERLHAASRSP</sequence>
<comment type="caution">
    <text evidence="1">The sequence shown here is derived from an EMBL/GenBank/DDBJ whole genome shotgun (WGS) entry which is preliminary data.</text>
</comment>
<dbReference type="InterPro" id="IPR011990">
    <property type="entry name" value="TPR-like_helical_dom_sf"/>
</dbReference>
<dbReference type="PANTHER" id="PTHR10098:SF108">
    <property type="entry name" value="TETRATRICOPEPTIDE REPEAT PROTEIN 28"/>
    <property type="match status" value="1"/>
</dbReference>
<name>A0A2W2FP18_9ACTN</name>
<accession>A0A2W2FP18</accession>
<dbReference type="SMART" id="SM00028">
    <property type="entry name" value="TPR"/>
    <property type="match status" value="4"/>
</dbReference>
<gene>
    <name evidence="1" type="ORF">C1I98_33965</name>
</gene>
<proteinExistence type="predicted"/>
<dbReference type="PANTHER" id="PTHR10098">
    <property type="entry name" value="RAPSYN-RELATED"/>
    <property type="match status" value="1"/>
</dbReference>
<protein>
    <recommendedName>
        <fullName evidence="3">Tetratricopeptide repeat protein</fullName>
    </recommendedName>
</protein>
<organism evidence="1 2">
    <name type="scientific">Spongiactinospora gelatinilytica</name>
    <dbReference type="NCBI Taxonomy" id="2666298"/>
    <lineage>
        <taxon>Bacteria</taxon>
        <taxon>Bacillati</taxon>
        <taxon>Actinomycetota</taxon>
        <taxon>Actinomycetes</taxon>
        <taxon>Streptosporangiales</taxon>
        <taxon>Streptosporangiaceae</taxon>
        <taxon>Spongiactinospora</taxon>
    </lineage>
</organism>
<evidence type="ECO:0000313" key="2">
    <source>
        <dbReference type="Proteomes" id="UP000248544"/>
    </source>
</evidence>
<evidence type="ECO:0008006" key="3">
    <source>
        <dbReference type="Google" id="ProtNLM"/>
    </source>
</evidence>
<keyword evidence="2" id="KW-1185">Reference proteome</keyword>
<dbReference type="SUPFAM" id="SSF48452">
    <property type="entry name" value="TPR-like"/>
    <property type="match status" value="1"/>
</dbReference>
<feature type="non-terminal residue" evidence="1">
    <location>
        <position position="1"/>
    </location>
</feature>
<dbReference type="InterPro" id="IPR019734">
    <property type="entry name" value="TPR_rpt"/>
</dbReference>
<dbReference type="Gene3D" id="1.25.40.10">
    <property type="entry name" value="Tetratricopeptide repeat domain"/>
    <property type="match status" value="1"/>
</dbReference>
<dbReference type="Proteomes" id="UP000248544">
    <property type="component" value="Unassembled WGS sequence"/>
</dbReference>